<gene>
    <name evidence="2" type="ORF">SAMN05444168_0856</name>
</gene>
<dbReference type="AlphaFoldDB" id="A0A1N6EPM3"/>
<feature type="region of interest" description="Disordered" evidence="1">
    <location>
        <begin position="89"/>
        <end position="135"/>
    </location>
</feature>
<reference evidence="2 3" key="1">
    <citation type="submission" date="2016-11" db="EMBL/GenBank/DDBJ databases">
        <authorList>
            <person name="Jaros S."/>
            <person name="Januszkiewicz K."/>
            <person name="Wedrychowicz H."/>
        </authorList>
    </citation>
    <scope>NUCLEOTIDE SEQUENCE [LARGE SCALE GENOMIC DNA]</scope>
    <source>
        <strain evidence="2 3">GAS86</strain>
    </source>
</reference>
<evidence type="ECO:0000313" key="3">
    <source>
        <dbReference type="Proteomes" id="UP000184693"/>
    </source>
</evidence>
<dbReference type="EMBL" id="FSRM01000001">
    <property type="protein sequence ID" value="SIN84954.1"/>
    <property type="molecule type" value="Genomic_DNA"/>
</dbReference>
<accession>A0A1N6EPM3</accession>
<sequence length="135" mass="15639">MNSELAAELADEAELKTAIRELRKLRKESDPLNRAWSDTWVTRQRYEREYAFAVKQLREREDRIMDQLRPYLAKIEALEKQVRKLDRKIRKAQSGAKTCPSGRLGLPKSGGVRTDSRDPSPIRSSEGRRVPMNSK</sequence>
<evidence type="ECO:0000256" key="1">
    <source>
        <dbReference type="SAM" id="MobiDB-lite"/>
    </source>
</evidence>
<dbReference type="Proteomes" id="UP000184693">
    <property type="component" value="Unassembled WGS sequence"/>
</dbReference>
<organism evidence="2 3">
    <name type="scientific">Paraburkholderia phenazinium</name>
    <dbReference type="NCBI Taxonomy" id="60549"/>
    <lineage>
        <taxon>Bacteria</taxon>
        <taxon>Pseudomonadati</taxon>
        <taxon>Pseudomonadota</taxon>
        <taxon>Betaproteobacteria</taxon>
        <taxon>Burkholderiales</taxon>
        <taxon>Burkholderiaceae</taxon>
        <taxon>Paraburkholderia</taxon>
    </lineage>
</organism>
<protein>
    <submittedName>
        <fullName evidence="2">Uncharacterized protein</fullName>
    </submittedName>
</protein>
<name>A0A1N6EPM3_9BURK</name>
<proteinExistence type="predicted"/>
<feature type="compositionally biased region" description="Basic and acidic residues" evidence="1">
    <location>
        <begin position="114"/>
        <end position="129"/>
    </location>
</feature>
<evidence type="ECO:0000313" key="2">
    <source>
        <dbReference type="EMBL" id="SIN84954.1"/>
    </source>
</evidence>